<sequence>MAFTLLALPMVTGAKGNGCNEPVVIGGDDSGSAGGVPAGGAGGSGSNEGGGGSFPASGAGGSGSNED</sequence>
<feature type="compositionally biased region" description="Gly residues" evidence="1">
    <location>
        <begin position="28"/>
        <end position="67"/>
    </location>
</feature>
<name>A0A150TT37_SORCE</name>
<protein>
    <submittedName>
        <fullName evidence="2">Uncharacterized protein</fullName>
    </submittedName>
</protein>
<dbReference type="AlphaFoldDB" id="A0A150TT37"/>
<evidence type="ECO:0000313" key="2">
    <source>
        <dbReference type="EMBL" id="KYG07863.1"/>
    </source>
</evidence>
<dbReference type="EMBL" id="JEME01001164">
    <property type="protein sequence ID" value="KYG07863.1"/>
    <property type="molecule type" value="Genomic_DNA"/>
</dbReference>
<comment type="caution">
    <text evidence="2">The sequence shown here is derived from an EMBL/GenBank/DDBJ whole genome shotgun (WGS) entry which is preliminary data.</text>
</comment>
<reference evidence="2 3" key="1">
    <citation type="submission" date="2014-02" db="EMBL/GenBank/DDBJ databases">
        <title>The small core and large imbalanced accessory genome model reveals a collaborative survival strategy of Sorangium cellulosum strains in nature.</title>
        <authorList>
            <person name="Han K."/>
            <person name="Peng R."/>
            <person name="Blom J."/>
            <person name="Li Y.-Z."/>
        </authorList>
    </citation>
    <scope>NUCLEOTIDE SEQUENCE [LARGE SCALE GENOMIC DNA]</scope>
    <source>
        <strain evidence="2 3">So0007-03</strain>
    </source>
</reference>
<evidence type="ECO:0000313" key="3">
    <source>
        <dbReference type="Proteomes" id="UP000075502"/>
    </source>
</evidence>
<feature type="region of interest" description="Disordered" evidence="1">
    <location>
        <begin position="13"/>
        <end position="67"/>
    </location>
</feature>
<dbReference type="Proteomes" id="UP000075502">
    <property type="component" value="Unassembled WGS sequence"/>
</dbReference>
<proteinExistence type="predicted"/>
<organism evidence="2 3">
    <name type="scientific">Sorangium cellulosum</name>
    <name type="common">Polyangium cellulosum</name>
    <dbReference type="NCBI Taxonomy" id="56"/>
    <lineage>
        <taxon>Bacteria</taxon>
        <taxon>Pseudomonadati</taxon>
        <taxon>Myxococcota</taxon>
        <taxon>Polyangia</taxon>
        <taxon>Polyangiales</taxon>
        <taxon>Polyangiaceae</taxon>
        <taxon>Sorangium</taxon>
    </lineage>
</organism>
<gene>
    <name evidence="2" type="ORF">BE21_26865</name>
</gene>
<accession>A0A150TT37</accession>
<evidence type="ECO:0000256" key="1">
    <source>
        <dbReference type="SAM" id="MobiDB-lite"/>
    </source>
</evidence>